<name>A0ABY7E420_MYAAR</name>
<dbReference type="SUPFAM" id="SSF55073">
    <property type="entry name" value="Nucleotide cyclase"/>
    <property type="match status" value="1"/>
</dbReference>
<evidence type="ECO:0000256" key="1">
    <source>
        <dbReference type="ARBA" id="ARBA00004370"/>
    </source>
</evidence>
<dbReference type="Pfam" id="PF00211">
    <property type="entry name" value="Guanylate_cyc"/>
    <property type="match status" value="1"/>
</dbReference>
<evidence type="ECO:0000259" key="7">
    <source>
        <dbReference type="PROSITE" id="PS50125"/>
    </source>
</evidence>
<comment type="subcellular location">
    <subcellularLocation>
        <location evidence="1">Membrane</location>
    </subcellularLocation>
</comment>
<evidence type="ECO:0000256" key="3">
    <source>
        <dbReference type="ARBA" id="ARBA00022741"/>
    </source>
</evidence>
<proteinExistence type="predicted"/>
<evidence type="ECO:0000313" key="9">
    <source>
        <dbReference type="Proteomes" id="UP001164746"/>
    </source>
</evidence>
<dbReference type="SMART" id="SM00044">
    <property type="entry name" value="CYCc"/>
    <property type="match status" value="1"/>
</dbReference>
<dbReference type="CDD" id="cd07302">
    <property type="entry name" value="CHD"/>
    <property type="match status" value="1"/>
</dbReference>
<evidence type="ECO:0000256" key="5">
    <source>
        <dbReference type="ARBA" id="ARBA00023136"/>
    </source>
</evidence>
<dbReference type="Proteomes" id="UP001164746">
    <property type="component" value="Chromosome 4"/>
</dbReference>
<evidence type="ECO:0000313" key="8">
    <source>
        <dbReference type="EMBL" id="WAR03548.1"/>
    </source>
</evidence>
<keyword evidence="5" id="KW-0472">Membrane</keyword>
<dbReference type="EMBL" id="CP111015">
    <property type="protein sequence ID" value="WAR03548.1"/>
    <property type="molecule type" value="Genomic_DNA"/>
</dbReference>
<protein>
    <submittedName>
        <fullName evidence="8">GUC2D-like protein</fullName>
    </submittedName>
</protein>
<organism evidence="8 9">
    <name type="scientific">Mya arenaria</name>
    <name type="common">Soft-shell clam</name>
    <dbReference type="NCBI Taxonomy" id="6604"/>
    <lineage>
        <taxon>Eukaryota</taxon>
        <taxon>Metazoa</taxon>
        <taxon>Spiralia</taxon>
        <taxon>Lophotrochozoa</taxon>
        <taxon>Mollusca</taxon>
        <taxon>Bivalvia</taxon>
        <taxon>Autobranchia</taxon>
        <taxon>Heteroconchia</taxon>
        <taxon>Euheterodonta</taxon>
        <taxon>Imparidentia</taxon>
        <taxon>Neoheterodontei</taxon>
        <taxon>Myida</taxon>
        <taxon>Myoidea</taxon>
        <taxon>Myidae</taxon>
        <taxon>Mya</taxon>
    </lineage>
</organism>
<dbReference type="InterPro" id="IPR029787">
    <property type="entry name" value="Nucleotide_cyclase"/>
</dbReference>
<keyword evidence="2" id="KW-0812">Transmembrane</keyword>
<sequence length="250" mass="28395">MVIVQEDLKREMVPKSIAKKLRSQGTYSNSDFFKCATIMFADIFGFNQISMELAPGEVIDLINTFYGVLDERIANYNVYKVEAINDSYMVASGIPNKDDNHVAEICTLALDLLHVMNQTSFSFNTSRSIHIRIGIHTGPCRAGVIGTVMLKYCLFGEAVFVASRMKLKGLQRSIQNEMSRHEFDTGNLGDSGRKKRESFEENMDKYKDVKRNSYQSVTSNESVAIEKAVPPSLLQMPINEWKEEEIFDKY</sequence>
<dbReference type="InterPro" id="IPR001054">
    <property type="entry name" value="A/G_cyclase"/>
</dbReference>
<feature type="domain" description="Guanylate cyclase" evidence="7">
    <location>
        <begin position="37"/>
        <end position="166"/>
    </location>
</feature>
<gene>
    <name evidence="8" type="ORF">MAR_010106</name>
</gene>
<dbReference type="PANTHER" id="PTHR11920:SF501">
    <property type="entry name" value="GUANYLATE CYCLASE 32E"/>
    <property type="match status" value="1"/>
</dbReference>
<keyword evidence="3" id="KW-0547">Nucleotide-binding</keyword>
<reference evidence="8" key="1">
    <citation type="submission" date="2022-11" db="EMBL/GenBank/DDBJ databases">
        <title>Centuries of genome instability and evolution in soft-shell clam transmissible cancer (bioRxiv).</title>
        <authorList>
            <person name="Hart S.F.M."/>
            <person name="Yonemitsu M.A."/>
            <person name="Giersch R.M."/>
            <person name="Beal B.F."/>
            <person name="Arriagada G."/>
            <person name="Davis B.W."/>
            <person name="Ostrander E.A."/>
            <person name="Goff S.P."/>
            <person name="Metzger M.J."/>
        </authorList>
    </citation>
    <scope>NUCLEOTIDE SEQUENCE</scope>
    <source>
        <strain evidence="8">MELC-2E11</strain>
        <tissue evidence="8">Siphon/mantle</tissue>
    </source>
</reference>
<evidence type="ECO:0000256" key="2">
    <source>
        <dbReference type="ARBA" id="ARBA00022692"/>
    </source>
</evidence>
<dbReference type="PANTHER" id="PTHR11920">
    <property type="entry name" value="GUANYLYL CYCLASE"/>
    <property type="match status" value="1"/>
</dbReference>
<keyword evidence="6" id="KW-0456">Lyase</keyword>
<dbReference type="InterPro" id="IPR050401">
    <property type="entry name" value="Cyclic_nucleotide_synthase"/>
</dbReference>
<evidence type="ECO:0000256" key="6">
    <source>
        <dbReference type="ARBA" id="ARBA00023239"/>
    </source>
</evidence>
<dbReference type="PROSITE" id="PS50125">
    <property type="entry name" value="GUANYLATE_CYCLASE_2"/>
    <property type="match status" value="1"/>
</dbReference>
<keyword evidence="9" id="KW-1185">Reference proteome</keyword>
<accession>A0ABY7E420</accession>
<evidence type="ECO:0000256" key="4">
    <source>
        <dbReference type="ARBA" id="ARBA00022989"/>
    </source>
</evidence>
<keyword evidence="4" id="KW-1133">Transmembrane helix</keyword>
<dbReference type="Gene3D" id="3.30.70.1230">
    <property type="entry name" value="Nucleotide cyclase"/>
    <property type="match status" value="1"/>
</dbReference>